<accession>A0A418SBJ4</accession>
<evidence type="ECO:0000256" key="1">
    <source>
        <dbReference type="ARBA" id="ARBA00006594"/>
    </source>
</evidence>
<reference evidence="8 9" key="1">
    <citation type="submission" date="2020-08" db="EMBL/GenBank/DDBJ databases">
        <title>Genome sequence of Rhodobacteraceae bacterium Lw-13e.</title>
        <authorList>
            <person name="Poehlein A."/>
            <person name="Wolter L."/>
            <person name="Daniel R."/>
            <person name="Brinkhoff T."/>
        </authorList>
    </citation>
    <scope>NUCLEOTIDE SEQUENCE [LARGE SCALE GENOMIC DNA]</scope>
    <source>
        <strain evidence="8 9">Lw-13e</strain>
    </source>
</reference>
<dbReference type="GO" id="GO:0008170">
    <property type="term" value="F:N-methyltransferase activity"/>
    <property type="evidence" value="ECO:0007669"/>
    <property type="project" value="InterPro"/>
</dbReference>
<dbReference type="GO" id="GO:0032259">
    <property type="term" value="P:methylation"/>
    <property type="evidence" value="ECO:0007669"/>
    <property type="project" value="UniProtKB-KW"/>
</dbReference>
<evidence type="ECO:0000256" key="5">
    <source>
        <dbReference type="ARBA" id="ARBA00022691"/>
    </source>
</evidence>
<keyword evidence="5" id="KW-0949">S-adenosyl-L-methionine</keyword>
<comment type="similarity">
    <text evidence="1">Belongs to the N(4)/N(6)-methyltransferase family.</text>
</comment>
<gene>
    <name evidence="8" type="ORF">PSAL_026760</name>
</gene>
<comment type="catalytic activity">
    <reaction evidence="6">
        <text>a 2'-deoxyadenosine in DNA + S-adenosyl-L-methionine = an N(6)-methyl-2'-deoxyadenosine in DNA + S-adenosyl-L-homocysteine + H(+)</text>
        <dbReference type="Rhea" id="RHEA:15197"/>
        <dbReference type="Rhea" id="RHEA-COMP:12418"/>
        <dbReference type="Rhea" id="RHEA-COMP:12419"/>
        <dbReference type="ChEBI" id="CHEBI:15378"/>
        <dbReference type="ChEBI" id="CHEBI:57856"/>
        <dbReference type="ChEBI" id="CHEBI:59789"/>
        <dbReference type="ChEBI" id="CHEBI:90615"/>
        <dbReference type="ChEBI" id="CHEBI:90616"/>
        <dbReference type="EC" id="2.1.1.72"/>
    </reaction>
</comment>
<dbReference type="RefSeq" id="WP_119841125.1">
    <property type="nucleotide sequence ID" value="NZ_CP060436.1"/>
</dbReference>
<evidence type="ECO:0000256" key="3">
    <source>
        <dbReference type="ARBA" id="ARBA00022603"/>
    </source>
</evidence>
<dbReference type="EC" id="2.1.1.72" evidence="2"/>
<organism evidence="8 9">
    <name type="scientific">Pseudooceanicola algae</name>
    <dbReference type="NCBI Taxonomy" id="1537215"/>
    <lineage>
        <taxon>Bacteria</taxon>
        <taxon>Pseudomonadati</taxon>
        <taxon>Pseudomonadota</taxon>
        <taxon>Alphaproteobacteria</taxon>
        <taxon>Rhodobacterales</taxon>
        <taxon>Paracoccaceae</taxon>
        <taxon>Pseudooceanicola</taxon>
    </lineage>
</organism>
<dbReference type="PANTHER" id="PTHR13370:SF16">
    <property type="entry name" value="SITE-SPECIFIC DNA-METHYLTRANSFERASE (ADENINE-SPECIFIC)"/>
    <property type="match status" value="1"/>
</dbReference>
<feature type="domain" description="DNA methylase N-4/N-6" evidence="7">
    <location>
        <begin position="151"/>
        <end position="479"/>
    </location>
</feature>
<sequence length="961" mass="108540">MTNKKTPIEPITHDDSRVNIPTPELAPMMDPEDARPIKVTYQQRNPDLDPQLIWRGKDIDQEAVTVDAPPIYLQEQVHPKAIIEDLRAGNKRNGEGSGADLFDHFGITDDDREAEIEFYRHQRKWSNRMILGDGLQVMASLAEREGLKGQVQAIYIDPPYGIKFNSNFQWSTTSRDVKDGKLEHLTREPEQVKAFRDTWRDGIHSYLQYLRDRLVVARELLTESGSCFVQIGDENVHRVRALMDEVFGEENFVNMIPFVTTGGQSTLGLGNIFDLVLWCSKDKTKIKYRQPYQIRELRGGGGWSHSRARLEDGAKANLGKDEVARRVNAGENIDPYYQDNLSSQGATPEGSKSFQAFGRFYDPAKNSHWKTHLQGMRRLDQSERIDPSTNSIRYVRYLSDFQIEPISNVWADTNRAGYISEKRYVVETSTKVIERCLLMSTDPGDLVLDPTCGSGTTAYVAEQWGRRWITIDTSRVALALARARIMGAKYPWYLLKDSEAGQKKEAEVTRRSPSTADTYNDIRHGFVYQRVPHITLKSIANNTEIDKIWEAMQPSVEDARAALNTALQGHSTPFEVQTGGRKSKKIDFTASGVVELPSEEMAPANGFMEWEIPREAPDHWPDVAKTALRAFWEARIARQKEIDASIAAKADHEYLYDKPYEDRKRVRVAGPFTVESLSPHRTQAVNEHGELIEEVDAAQGKRSKAATEADNYRAAILDNLRKAGVQQADKADKVEFTQLQPWPGEWLAAEGRYMEGDIERRAGILIGPEYGTLQRADLTAAAREAVDAGFDILITCAFNYDAHTAEFRKLGRLPILQARMNPDLHMADELKAGGGNLFVVFGEPDIEVRQDGDKLRIELLGVDIFKPASGKVVSSEPDDIACWFIDTDYNEESFFVRHAYFPGAEIPYKQLKTTLKGEVDEEAWESLKRTVSRPFARPKSGRVAVKVINHLGDEVMKVLGV</sequence>
<evidence type="ECO:0000256" key="6">
    <source>
        <dbReference type="ARBA" id="ARBA00047942"/>
    </source>
</evidence>
<dbReference type="InterPro" id="IPR002941">
    <property type="entry name" value="DNA_methylase_N4/N6"/>
</dbReference>
<dbReference type="GO" id="GO:0005737">
    <property type="term" value="C:cytoplasm"/>
    <property type="evidence" value="ECO:0007669"/>
    <property type="project" value="TreeGrafter"/>
</dbReference>
<dbReference type="InterPro" id="IPR029063">
    <property type="entry name" value="SAM-dependent_MTases_sf"/>
</dbReference>
<dbReference type="GO" id="GO:0003677">
    <property type="term" value="F:DNA binding"/>
    <property type="evidence" value="ECO:0007669"/>
    <property type="project" value="InterPro"/>
</dbReference>
<dbReference type="InterPro" id="IPR002295">
    <property type="entry name" value="N4/N6-MTase_EcoPI_Mod-like"/>
</dbReference>
<dbReference type="InterPro" id="IPR002052">
    <property type="entry name" value="DNA_methylase_N6_adenine_CS"/>
</dbReference>
<dbReference type="PROSITE" id="PS00092">
    <property type="entry name" value="N6_MTASE"/>
    <property type="match status" value="1"/>
</dbReference>
<keyword evidence="4" id="KW-0808">Transferase</keyword>
<evidence type="ECO:0000256" key="2">
    <source>
        <dbReference type="ARBA" id="ARBA00011900"/>
    </source>
</evidence>
<keyword evidence="9" id="KW-1185">Reference proteome</keyword>
<dbReference type="OrthoDB" id="9816043at2"/>
<dbReference type="AlphaFoldDB" id="A0A418SBJ4"/>
<protein>
    <recommendedName>
        <fullName evidence="2">site-specific DNA-methyltransferase (adenine-specific)</fullName>
        <ecNumber evidence="2">2.1.1.72</ecNumber>
    </recommendedName>
</protein>
<dbReference type="SUPFAM" id="SSF53335">
    <property type="entry name" value="S-adenosyl-L-methionine-dependent methyltransferases"/>
    <property type="match status" value="1"/>
</dbReference>
<dbReference type="PANTHER" id="PTHR13370">
    <property type="entry name" value="RNA METHYLASE-RELATED"/>
    <property type="match status" value="1"/>
</dbReference>
<evidence type="ECO:0000256" key="4">
    <source>
        <dbReference type="ARBA" id="ARBA00022679"/>
    </source>
</evidence>
<dbReference type="KEGG" id="palw:PSAL_026760"/>
<evidence type="ECO:0000313" key="9">
    <source>
        <dbReference type="Proteomes" id="UP000283786"/>
    </source>
</evidence>
<keyword evidence="3" id="KW-0489">Methyltransferase</keyword>
<dbReference type="Gene3D" id="3.40.50.150">
    <property type="entry name" value="Vaccinia Virus protein VP39"/>
    <property type="match status" value="1"/>
</dbReference>
<evidence type="ECO:0000313" key="8">
    <source>
        <dbReference type="EMBL" id="QPM91423.1"/>
    </source>
</evidence>
<dbReference type="Pfam" id="PF01555">
    <property type="entry name" value="N6_N4_Mtase"/>
    <property type="match status" value="1"/>
</dbReference>
<dbReference type="GO" id="GO:0009007">
    <property type="term" value="F:site-specific DNA-methyltransferase (adenine-specific) activity"/>
    <property type="evidence" value="ECO:0007669"/>
    <property type="project" value="UniProtKB-EC"/>
</dbReference>
<dbReference type="Proteomes" id="UP000283786">
    <property type="component" value="Chromosome"/>
</dbReference>
<dbReference type="PRINTS" id="PR00506">
    <property type="entry name" value="D21N6MTFRASE"/>
</dbReference>
<evidence type="ECO:0000259" key="7">
    <source>
        <dbReference type="Pfam" id="PF01555"/>
    </source>
</evidence>
<proteinExistence type="inferred from homology"/>
<name>A0A418SBJ4_9RHOB</name>
<dbReference type="EMBL" id="CP060436">
    <property type="protein sequence ID" value="QPM91423.1"/>
    <property type="molecule type" value="Genomic_DNA"/>
</dbReference>
<dbReference type="REBASE" id="480874">
    <property type="entry name" value="M.Pal13eORF26760P"/>
</dbReference>